<keyword evidence="4 7" id="KW-0663">Pyridoxal phosphate</keyword>
<dbReference type="InterPro" id="IPR015421">
    <property type="entry name" value="PyrdxlP-dep_Trfase_major"/>
</dbReference>
<dbReference type="EMBL" id="JAFREP010000001">
    <property type="protein sequence ID" value="MBO1317059.1"/>
    <property type="molecule type" value="Genomic_DNA"/>
</dbReference>
<comment type="pathway">
    <text evidence="2">Porphyrin-containing compound metabolism; protoporphyrin-IX biosynthesis; 5-aminolevulinate from L-glutamyl-tRNA(Glu): step 2/2.</text>
</comment>
<name>A0A8J7Q5M0_9BACT</name>
<comment type="subcellular location">
    <subcellularLocation>
        <location evidence="7">Cytoplasm</location>
    </subcellularLocation>
</comment>
<dbReference type="InterPro" id="IPR015424">
    <property type="entry name" value="PyrdxlP-dep_Trfase"/>
</dbReference>
<keyword evidence="7" id="KW-0963">Cytoplasm</keyword>
<evidence type="ECO:0000313" key="9">
    <source>
        <dbReference type="Proteomes" id="UP000664417"/>
    </source>
</evidence>
<evidence type="ECO:0000256" key="3">
    <source>
        <dbReference type="ARBA" id="ARBA00008981"/>
    </source>
</evidence>
<reference evidence="8" key="1">
    <citation type="submission" date="2021-03" db="EMBL/GenBank/DDBJ databases">
        <authorList>
            <person name="Wang G."/>
        </authorList>
    </citation>
    <scope>NUCLEOTIDE SEQUENCE</scope>
    <source>
        <strain evidence="8">KCTC 12899</strain>
    </source>
</reference>
<dbReference type="SUPFAM" id="SSF53383">
    <property type="entry name" value="PLP-dependent transferases"/>
    <property type="match status" value="1"/>
</dbReference>
<dbReference type="InterPro" id="IPR005814">
    <property type="entry name" value="Aminotrans_3"/>
</dbReference>
<dbReference type="PANTHER" id="PTHR43713">
    <property type="entry name" value="GLUTAMATE-1-SEMIALDEHYDE 2,1-AMINOMUTASE"/>
    <property type="match status" value="1"/>
</dbReference>
<dbReference type="CDD" id="cd00610">
    <property type="entry name" value="OAT_like"/>
    <property type="match status" value="1"/>
</dbReference>
<evidence type="ECO:0000256" key="7">
    <source>
        <dbReference type="HAMAP-Rule" id="MF_00375"/>
    </source>
</evidence>
<evidence type="ECO:0000256" key="1">
    <source>
        <dbReference type="ARBA" id="ARBA00001933"/>
    </source>
</evidence>
<dbReference type="GO" id="GO:0042286">
    <property type="term" value="F:glutamate-1-semialdehyde 2,1-aminomutase activity"/>
    <property type="evidence" value="ECO:0007669"/>
    <property type="project" value="UniProtKB-UniRule"/>
</dbReference>
<evidence type="ECO:0000256" key="4">
    <source>
        <dbReference type="ARBA" id="ARBA00022898"/>
    </source>
</evidence>
<dbReference type="AlphaFoldDB" id="A0A8J7Q5M0"/>
<dbReference type="EC" id="5.4.3.8" evidence="7"/>
<dbReference type="FunFam" id="3.40.640.10:FF:000021">
    <property type="entry name" value="Glutamate-1-semialdehyde 2,1-aminomutase"/>
    <property type="match status" value="1"/>
</dbReference>
<comment type="caution">
    <text evidence="8">The sequence shown here is derived from an EMBL/GenBank/DDBJ whole genome shotgun (WGS) entry which is preliminary data.</text>
</comment>
<evidence type="ECO:0000313" key="8">
    <source>
        <dbReference type="EMBL" id="MBO1317059.1"/>
    </source>
</evidence>
<dbReference type="GO" id="GO:0030170">
    <property type="term" value="F:pyridoxal phosphate binding"/>
    <property type="evidence" value="ECO:0007669"/>
    <property type="project" value="InterPro"/>
</dbReference>
<organism evidence="8 9">
    <name type="scientific">Acanthopleuribacter pedis</name>
    <dbReference type="NCBI Taxonomy" id="442870"/>
    <lineage>
        <taxon>Bacteria</taxon>
        <taxon>Pseudomonadati</taxon>
        <taxon>Acidobacteriota</taxon>
        <taxon>Holophagae</taxon>
        <taxon>Acanthopleuribacterales</taxon>
        <taxon>Acanthopleuribacteraceae</taxon>
        <taxon>Acanthopleuribacter</taxon>
    </lineage>
</organism>
<gene>
    <name evidence="7" type="primary">hemL</name>
    <name evidence="8" type="ORF">J3U88_01210</name>
</gene>
<comment type="similarity">
    <text evidence="3 7">Belongs to the class-III pyridoxal-phosphate-dependent aminotransferase family. HemL subfamily.</text>
</comment>
<keyword evidence="5 7" id="KW-0413">Isomerase</keyword>
<dbReference type="UniPathway" id="UPA00251">
    <property type="reaction ID" value="UER00317"/>
</dbReference>
<accession>A0A8J7Q5M0</accession>
<dbReference type="GO" id="GO:0006782">
    <property type="term" value="P:protoporphyrinogen IX biosynthetic process"/>
    <property type="evidence" value="ECO:0007669"/>
    <property type="project" value="UniProtKB-UniRule"/>
</dbReference>
<dbReference type="Proteomes" id="UP000664417">
    <property type="component" value="Unassembled WGS sequence"/>
</dbReference>
<dbReference type="GO" id="GO:0008483">
    <property type="term" value="F:transaminase activity"/>
    <property type="evidence" value="ECO:0007669"/>
    <property type="project" value="InterPro"/>
</dbReference>
<dbReference type="PANTHER" id="PTHR43713:SF3">
    <property type="entry name" value="GLUTAMATE-1-SEMIALDEHYDE 2,1-AMINOMUTASE 1, CHLOROPLASTIC-RELATED"/>
    <property type="match status" value="1"/>
</dbReference>
<keyword evidence="6 7" id="KW-0627">Porphyrin biosynthesis</keyword>
<dbReference type="Gene3D" id="3.40.640.10">
    <property type="entry name" value="Type I PLP-dependent aspartate aminotransferase-like (Major domain)"/>
    <property type="match status" value="1"/>
</dbReference>
<comment type="cofactor">
    <cofactor evidence="1 7">
        <name>pyridoxal 5'-phosphate</name>
        <dbReference type="ChEBI" id="CHEBI:597326"/>
    </cofactor>
</comment>
<dbReference type="Pfam" id="PF00202">
    <property type="entry name" value="Aminotran_3"/>
    <property type="match status" value="1"/>
</dbReference>
<comment type="subunit">
    <text evidence="7">Homodimer.</text>
</comment>
<sequence length="428" mass="45840">MKNSQTLYDQAVKVLPAGVNSPVRAFRSVGGTPIFMEKGEGTYLFDADGNRYLDFCGSWGPLVLGHRHPEVQAAITEVVGRGWTFGTPVKEEVALAQLVADKLDAVEMMRFVNSGTEAVMSAIRLARGTTGRDKILKFRGCYHGHVDYLLVDAGSGLATFGTAASAGVPDAFAELTALAPLDDLEGLQKLFAEIGEQIAAVVIEGVPANNGLLIQSHEYIAGLRRLCDQYGALLIFDEVLAGFRMPEVMAYAHYGVQPDLVCLGKVIGGGMPVGAYGGRAEIMHHIAPLGKVYQAGTLSGNPVAMAAGYATLKAYYEADVPAVIEKLGAYLDPRMEALLADVADLGFIRLGSLFWFYFKRAQAPRTAEAIAAESGEIYGKLHRLMLDRGIYMAPSSYEVGFLNAAMTTTELDMLLDGIKAAVEEGIVS</sequence>
<evidence type="ECO:0000256" key="2">
    <source>
        <dbReference type="ARBA" id="ARBA00004819"/>
    </source>
</evidence>
<evidence type="ECO:0000256" key="5">
    <source>
        <dbReference type="ARBA" id="ARBA00023235"/>
    </source>
</evidence>
<dbReference type="RefSeq" id="WP_207856295.1">
    <property type="nucleotide sequence ID" value="NZ_JAFREP010000001.1"/>
</dbReference>
<evidence type="ECO:0000256" key="6">
    <source>
        <dbReference type="ARBA" id="ARBA00023244"/>
    </source>
</evidence>
<dbReference type="InterPro" id="IPR015422">
    <property type="entry name" value="PyrdxlP-dep_Trfase_small"/>
</dbReference>
<dbReference type="Gene3D" id="3.90.1150.10">
    <property type="entry name" value="Aspartate Aminotransferase, domain 1"/>
    <property type="match status" value="1"/>
</dbReference>
<feature type="modified residue" description="N6-(pyridoxal phosphate)lysine" evidence="7">
    <location>
        <position position="265"/>
    </location>
</feature>
<dbReference type="NCBIfam" id="NF000818">
    <property type="entry name" value="PRK00062.1"/>
    <property type="match status" value="1"/>
</dbReference>
<dbReference type="HAMAP" id="MF_00375">
    <property type="entry name" value="HemL_aminotrans_3"/>
    <property type="match status" value="1"/>
</dbReference>
<dbReference type="GO" id="GO:0005737">
    <property type="term" value="C:cytoplasm"/>
    <property type="evidence" value="ECO:0007669"/>
    <property type="project" value="UniProtKB-SubCell"/>
</dbReference>
<dbReference type="InterPro" id="IPR004639">
    <property type="entry name" value="4pyrrol_synth_GluAld_NH2Trfase"/>
</dbReference>
<comment type="catalytic activity">
    <reaction evidence="7">
        <text>(S)-4-amino-5-oxopentanoate = 5-aminolevulinate</text>
        <dbReference type="Rhea" id="RHEA:14265"/>
        <dbReference type="ChEBI" id="CHEBI:57501"/>
        <dbReference type="ChEBI" id="CHEBI:356416"/>
        <dbReference type="EC" id="5.4.3.8"/>
    </reaction>
</comment>
<protein>
    <recommendedName>
        <fullName evidence="7">Glutamate-1-semialdehyde 2,1-aminomutase</fullName>
        <shortName evidence="7">GSA</shortName>
        <ecNumber evidence="7">5.4.3.8</ecNumber>
    </recommendedName>
    <alternativeName>
        <fullName evidence="7">Glutamate-1-semialdehyde aminotransferase</fullName>
        <shortName evidence="7">GSA-AT</shortName>
    </alternativeName>
</protein>
<keyword evidence="9" id="KW-1185">Reference proteome</keyword>
<proteinExistence type="inferred from homology"/>